<protein>
    <recommendedName>
        <fullName evidence="3">DUF223 domain-containing protein</fullName>
    </recommendedName>
</protein>
<accession>A0A3P5YEB9</accession>
<dbReference type="CDD" id="cd04480">
    <property type="entry name" value="RPA1_DBD_A_like"/>
    <property type="match status" value="1"/>
</dbReference>
<gene>
    <name evidence="2" type="ORF">BRAA09T37234Z</name>
</gene>
<dbReference type="Gene3D" id="2.40.50.140">
    <property type="entry name" value="Nucleic acid-binding proteins"/>
    <property type="match status" value="1"/>
</dbReference>
<name>A0A3P5YEB9_BRACM</name>
<sequence length="365" mass="40951">MNSNSKNSASGDLLSKKPNGKDAVSSASSTKPSHSAAPMNPSVALMPHTVAPMESTGQSGVSGYTSTKKRNGKAVFGSDVSSDKNNGVVMFRNVTFGPQEGELRFRLIHFWEARNAITKTFIGLEMLLIDEEGTVIQGFIPPSRIETYLRHMIPGSTYRLNNYFGSKTKKVYQVADPDVTIAFSWNSVLSVLTDSSIRFPEDRFRFHGYEEFEAVYGLKGDLFVLFEQADYIDHIRLVNEQTLTEDLVLDEDEIASMRRILIHVQTYDGPVMKLYLWDKAATDLCEKFKSLGKPPSVILVTTVNPKIFEGSVFFDMDVQATREYLAWFELNSEAANRVNTEIMTKAEIVTIEDLLSYMKQEDAKV</sequence>
<dbReference type="PANTHER" id="PTHR47165:SF4">
    <property type="entry name" value="OS03G0429900 PROTEIN"/>
    <property type="match status" value="1"/>
</dbReference>
<reference evidence="2" key="1">
    <citation type="submission" date="2018-11" db="EMBL/GenBank/DDBJ databases">
        <authorList>
            <consortium name="Genoscope - CEA"/>
            <person name="William W."/>
        </authorList>
    </citation>
    <scope>NUCLEOTIDE SEQUENCE</scope>
</reference>
<dbReference type="PANTHER" id="PTHR47165">
    <property type="entry name" value="OS03G0429900 PROTEIN"/>
    <property type="match status" value="1"/>
</dbReference>
<organism evidence="2">
    <name type="scientific">Brassica campestris</name>
    <name type="common">Field mustard</name>
    <dbReference type="NCBI Taxonomy" id="3711"/>
    <lineage>
        <taxon>Eukaryota</taxon>
        <taxon>Viridiplantae</taxon>
        <taxon>Streptophyta</taxon>
        <taxon>Embryophyta</taxon>
        <taxon>Tracheophyta</taxon>
        <taxon>Spermatophyta</taxon>
        <taxon>Magnoliopsida</taxon>
        <taxon>eudicotyledons</taxon>
        <taxon>Gunneridae</taxon>
        <taxon>Pentapetalae</taxon>
        <taxon>rosids</taxon>
        <taxon>malvids</taxon>
        <taxon>Brassicales</taxon>
        <taxon>Brassicaceae</taxon>
        <taxon>Brassiceae</taxon>
        <taxon>Brassica</taxon>
    </lineage>
</organism>
<evidence type="ECO:0000313" key="2">
    <source>
        <dbReference type="EMBL" id="VDC59623.1"/>
    </source>
</evidence>
<dbReference type="AlphaFoldDB" id="A0A3P5YEB9"/>
<feature type="compositionally biased region" description="Polar residues" evidence="1">
    <location>
        <begin position="1"/>
        <end position="10"/>
    </location>
</feature>
<dbReference type="InterPro" id="IPR012340">
    <property type="entry name" value="NA-bd_OB-fold"/>
</dbReference>
<feature type="region of interest" description="Disordered" evidence="1">
    <location>
        <begin position="1"/>
        <end position="78"/>
    </location>
</feature>
<evidence type="ECO:0008006" key="3">
    <source>
        <dbReference type="Google" id="ProtNLM"/>
    </source>
</evidence>
<proteinExistence type="predicted"/>
<feature type="compositionally biased region" description="Polar residues" evidence="1">
    <location>
        <begin position="55"/>
        <end position="66"/>
    </location>
</feature>
<dbReference type="EMBL" id="LR031568">
    <property type="protein sequence ID" value="VDC59623.1"/>
    <property type="molecule type" value="Genomic_DNA"/>
</dbReference>
<feature type="compositionally biased region" description="Low complexity" evidence="1">
    <location>
        <begin position="23"/>
        <end position="37"/>
    </location>
</feature>
<evidence type="ECO:0000256" key="1">
    <source>
        <dbReference type="SAM" id="MobiDB-lite"/>
    </source>
</evidence>